<dbReference type="InterPro" id="IPR010760">
    <property type="entry name" value="DNA-repair_Swi5"/>
</dbReference>
<dbReference type="OMA" id="DYYYAVP"/>
<proteinExistence type="inferred from homology"/>
<reference evidence="5" key="1">
    <citation type="submission" date="2011-05" db="EMBL/GenBank/DDBJ databases">
        <title>The genome sequence of Vittaforma corneae strain ATCC 50505.</title>
        <authorList>
            <consortium name="The Broad Institute Genome Sequencing Platform"/>
            <person name="Cuomo C."/>
            <person name="Didier E."/>
            <person name="Bowers L."/>
            <person name="Young S.K."/>
            <person name="Zeng Q."/>
            <person name="Gargeya S."/>
            <person name="Fitzgerald M."/>
            <person name="Haas B."/>
            <person name="Abouelleil A."/>
            <person name="Alvarado L."/>
            <person name="Arachchi H.M."/>
            <person name="Berlin A."/>
            <person name="Chapman S.B."/>
            <person name="Gearin G."/>
            <person name="Goldberg J."/>
            <person name="Griggs A."/>
            <person name="Gujja S."/>
            <person name="Hansen M."/>
            <person name="Heiman D."/>
            <person name="Howarth C."/>
            <person name="Larimer J."/>
            <person name="Lui A."/>
            <person name="MacDonald P.J.P."/>
            <person name="McCowen C."/>
            <person name="Montmayeur A."/>
            <person name="Murphy C."/>
            <person name="Neiman D."/>
            <person name="Pearson M."/>
            <person name="Priest M."/>
            <person name="Roberts A."/>
            <person name="Saif S."/>
            <person name="Shea T."/>
            <person name="Sisk P."/>
            <person name="Stolte C."/>
            <person name="Sykes S."/>
            <person name="Wortman J."/>
            <person name="Nusbaum C."/>
            <person name="Birren B."/>
        </authorList>
    </citation>
    <scope>NUCLEOTIDE SEQUENCE [LARGE SCALE GENOMIC DNA]</scope>
    <source>
        <strain evidence="5">ATCC 50505</strain>
    </source>
</reference>
<dbReference type="GeneID" id="19881237"/>
<evidence type="ECO:0000313" key="4">
    <source>
        <dbReference type="EMBL" id="ELA42421.1"/>
    </source>
</evidence>
<evidence type="ECO:0000313" key="5">
    <source>
        <dbReference type="Proteomes" id="UP000011082"/>
    </source>
</evidence>
<dbReference type="PANTHER" id="PTHR28529">
    <property type="entry name" value="DNA REPAIR PROTEIN SWI5 HOMOLOG"/>
    <property type="match status" value="1"/>
</dbReference>
<dbReference type="GO" id="GO:0034974">
    <property type="term" value="C:Swi5-Swi2 complex"/>
    <property type="evidence" value="ECO:0007669"/>
    <property type="project" value="TreeGrafter"/>
</dbReference>
<dbReference type="VEuPathDB" id="MicrosporidiaDB:VICG_00520"/>
<comment type="similarity">
    <text evidence="1">Belongs to the SWI5/SAE3 family.</text>
</comment>
<dbReference type="GO" id="GO:0032798">
    <property type="term" value="C:Swi5-Sfr1 complex"/>
    <property type="evidence" value="ECO:0007669"/>
    <property type="project" value="TreeGrafter"/>
</dbReference>
<evidence type="ECO:0000256" key="1">
    <source>
        <dbReference type="ARBA" id="ARBA00008060"/>
    </source>
</evidence>
<protein>
    <recommendedName>
        <fullName evidence="6">Swi5-domain-containing protein</fullName>
    </recommendedName>
</protein>
<keyword evidence="3" id="KW-0234">DNA repair</keyword>
<dbReference type="EMBL" id="JH370132">
    <property type="protein sequence ID" value="ELA42421.1"/>
    <property type="molecule type" value="Genomic_DNA"/>
</dbReference>
<dbReference type="PANTHER" id="PTHR28529:SF2">
    <property type="entry name" value="DNA REPAIR PROTEIN SWI5 HOMOLOG"/>
    <property type="match status" value="1"/>
</dbReference>
<evidence type="ECO:0000256" key="3">
    <source>
        <dbReference type="ARBA" id="ARBA00023204"/>
    </source>
</evidence>
<dbReference type="InParanoid" id="L2GNK7"/>
<evidence type="ECO:0000256" key="2">
    <source>
        <dbReference type="ARBA" id="ARBA00022763"/>
    </source>
</evidence>
<evidence type="ECO:0008006" key="6">
    <source>
        <dbReference type="Google" id="ProtNLM"/>
    </source>
</evidence>
<dbReference type="Proteomes" id="UP000011082">
    <property type="component" value="Unassembled WGS sequence"/>
</dbReference>
<dbReference type="HOGENOM" id="CLU_166973_0_0_1"/>
<name>L2GNK7_VITCO</name>
<keyword evidence="5" id="KW-1185">Reference proteome</keyword>
<dbReference type="GO" id="GO:0000724">
    <property type="term" value="P:double-strand break repair via homologous recombination"/>
    <property type="evidence" value="ECO:0007669"/>
    <property type="project" value="TreeGrafter"/>
</dbReference>
<dbReference type="OrthoDB" id="255837at2759"/>
<keyword evidence="2" id="KW-0227">DNA damage</keyword>
<gene>
    <name evidence="4" type="ORF">VICG_00520</name>
</gene>
<dbReference type="STRING" id="993615.L2GNK7"/>
<organism evidence="4 5">
    <name type="scientific">Vittaforma corneae (strain ATCC 50505)</name>
    <name type="common">Microsporidian parasite</name>
    <name type="synonym">Nosema corneum</name>
    <dbReference type="NCBI Taxonomy" id="993615"/>
    <lineage>
        <taxon>Eukaryota</taxon>
        <taxon>Fungi</taxon>
        <taxon>Fungi incertae sedis</taxon>
        <taxon>Microsporidia</taxon>
        <taxon>Nosematidae</taxon>
        <taxon>Vittaforma</taxon>
    </lineage>
</organism>
<dbReference type="RefSeq" id="XP_007603972.1">
    <property type="nucleotide sequence ID" value="XM_007603910.1"/>
</dbReference>
<sequence length="119" mass="14169">MSFFNNWDEEKIIRMDKIKKFEFLDENNFIKEIENKYYYLTTSIADVERKFYEEENAAIANELDLQDVQKEMVSFIKKLNKYNQAKDIAQSLMGKIAELRGVTIKAIHDEMEISLNDEI</sequence>
<accession>L2GNK7</accession>
<dbReference type="Pfam" id="PF07061">
    <property type="entry name" value="Swi5"/>
    <property type="match status" value="1"/>
</dbReference>
<dbReference type="Gene3D" id="1.20.5.170">
    <property type="match status" value="1"/>
</dbReference>
<dbReference type="AlphaFoldDB" id="L2GNK7"/>